<accession>A0ABZ3F403</accession>
<protein>
    <submittedName>
        <fullName evidence="1">Uncharacterized protein</fullName>
    </submittedName>
</protein>
<proteinExistence type="predicted"/>
<dbReference type="Proteomes" id="UP001434737">
    <property type="component" value="Chromosome"/>
</dbReference>
<name>A0ABZ3F403_9HELI</name>
<dbReference type="EMBL" id="CP145316">
    <property type="protein sequence ID" value="XAM17909.1"/>
    <property type="molecule type" value="Genomic_DNA"/>
</dbReference>
<evidence type="ECO:0000313" key="2">
    <source>
        <dbReference type="Proteomes" id="UP001434737"/>
    </source>
</evidence>
<dbReference type="RefSeq" id="WP_343353440.1">
    <property type="nucleotide sequence ID" value="NZ_CP145316.1"/>
</dbReference>
<keyword evidence="2" id="KW-1185">Reference proteome</keyword>
<reference evidence="1 2" key="1">
    <citation type="submission" date="2024-02" db="EMBL/GenBank/DDBJ databases">
        <title>Genome and pathogenicity analysis of Helicobacter mastomyrinus isolated from mice.</title>
        <authorList>
            <person name="Zhu L."/>
        </authorList>
    </citation>
    <scope>NUCLEOTIDE SEQUENCE [LARGE SCALE GENOMIC DNA]</scope>
    <source>
        <strain evidence="1 2">Hm-17</strain>
    </source>
</reference>
<gene>
    <name evidence="1" type="ORF">V3I05_09505</name>
</gene>
<evidence type="ECO:0000313" key="1">
    <source>
        <dbReference type="EMBL" id="XAM17909.1"/>
    </source>
</evidence>
<sequence length="104" mass="11302">MSKPVVYIVHCIDTAGPLDQSTQAICELLQSTFGIAVQTKEEISALQKGNFNVLLRGGAAHTLIMVVDLEGLFLILNNTNVYNMAATLHNPVLITYQTTIPISM</sequence>
<organism evidence="1 2">
    <name type="scientific">Helicobacter mastomyrinus</name>
    <dbReference type="NCBI Taxonomy" id="287948"/>
    <lineage>
        <taxon>Bacteria</taxon>
        <taxon>Pseudomonadati</taxon>
        <taxon>Campylobacterota</taxon>
        <taxon>Epsilonproteobacteria</taxon>
        <taxon>Campylobacterales</taxon>
        <taxon>Helicobacteraceae</taxon>
        <taxon>Helicobacter</taxon>
    </lineage>
</organism>